<dbReference type="AlphaFoldDB" id="A0A2P2P2E0"/>
<accession>A0A2P2P2E0</accession>
<name>A0A2P2P2E0_RHIMU</name>
<protein>
    <submittedName>
        <fullName evidence="1">Uncharacterized protein</fullName>
    </submittedName>
</protein>
<evidence type="ECO:0000313" key="1">
    <source>
        <dbReference type="EMBL" id="MBX48791.1"/>
    </source>
</evidence>
<dbReference type="EMBL" id="GGEC01068307">
    <property type="protein sequence ID" value="MBX48791.1"/>
    <property type="molecule type" value="Transcribed_RNA"/>
</dbReference>
<reference evidence="1" key="1">
    <citation type="submission" date="2018-02" db="EMBL/GenBank/DDBJ databases">
        <title>Rhizophora mucronata_Transcriptome.</title>
        <authorList>
            <person name="Meera S.P."/>
            <person name="Sreeshan A."/>
            <person name="Augustine A."/>
        </authorList>
    </citation>
    <scope>NUCLEOTIDE SEQUENCE</scope>
    <source>
        <tissue evidence="1">Leaf</tissue>
    </source>
</reference>
<sequence>MVLQFLVSLGFNFFLKRFKGRSAWFVCIVIHSHIHVFLKSVFIAYSCMLYADIIVFVKSCEKKSIPWSNLVGDTSSLPFCWCVNNKV</sequence>
<organism evidence="1">
    <name type="scientific">Rhizophora mucronata</name>
    <name type="common">Asiatic mangrove</name>
    <dbReference type="NCBI Taxonomy" id="61149"/>
    <lineage>
        <taxon>Eukaryota</taxon>
        <taxon>Viridiplantae</taxon>
        <taxon>Streptophyta</taxon>
        <taxon>Embryophyta</taxon>
        <taxon>Tracheophyta</taxon>
        <taxon>Spermatophyta</taxon>
        <taxon>Magnoliopsida</taxon>
        <taxon>eudicotyledons</taxon>
        <taxon>Gunneridae</taxon>
        <taxon>Pentapetalae</taxon>
        <taxon>rosids</taxon>
        <taxon>fabids</taxon>
        <taxon>Malpighiales</taxon>
        <taxon>Rhizophoraceae</taxon>
        <taxon>Rhizophora</taxon>
    </lineage>
</organism>
<proteinExistence type="predicted"/>